<keyword evidence="3" id="KW-1185">Reference proteome</keyword>
<feature type="signal peptide" evidence="1">
    <location>
        <begin position="1"/>
        <end position="25"/>
    </location>
</feature>
<name>A0A229NY29_9BACL</name>
<accession>A0A229NY29</accession>
<dbReference type="Proteomes" id="UP000215145">
    <property type="component" value="Unassembled WGS sequence"/>
</dbReference>
<sequence length="155" mass="16404">MSKRWLMALILAPALLAGCSLPGSVDEGLNKVNDSLSYVNDATAYINDATQFSQQLPTLAQEALTSPDALANLESEITAMQADIATFNSLTPPAFAESIDAKLEQYNATLDGQLTNLMATAQSGQLTAETLKQSQVGQTVGQISSILEQVQNLGK</sequence>
<feature type="chain" id="PRO_5012285465" description="Lipoprotein" evidence="1">
    <location>
        <begin position="26"/>
        <end position="155"/>
    </location>
</feature>
<dbReference type="Pfam" id="PF19903">
    <property type="entry name" value="DUF6376"/>
    <property type="match status" value="1"/>
</dbReference>
<dbReference type="RefSeq" id="WP_089525630.1">
    <property type="nucleotide sequence ID" value="NZ_NMUQ01000002.1"/>
</dbReference>
<dbReference type="OrthoDB" id="2607309at2"/>
<evidence type="ECO:0008006" key="4">
    <source>
        <dbReference type="Google" id="ProtNLM"/>
    </source>
</evidence>
<evidence type="ECO:0000313" key="3">
    <source>
        <dbReference type="Proteomes" id="UP000215145"/>
    </source>
</evidence>
<keyword evidence="1" id="KW-0732">Signal</keyword>
<reference evidence="2 3" key="1">
    <citation type="submission" date="2017-07" db="EMBL/GenBank/DDBJ databases">
        <title>Paenibacillus herberti R33 genome sequencing and assembly.</title>
        <authorList>
            <person name="Su W."/>
        </authorList>
    </citation>
    <scope>NUCLEOTIDE SEQUENCE [LARGE SCALE GENOMIC DNA]</scope>
    <source>
        <strain evidence="2 3">R33</strain>
    </source>
</reference>
<dbReference type="PROSITE" id="PS51257">
    <property type="entry name" value="PROKAR_LIPOPROTEIN"/>
    <property type="match status" value="1"/>
</dbReference>
<comment type="caution">
    <text evidence="2">The sequence shown here is derived from an EMBL/GenBank/DDBJ whole genome shotgun (WGS) entry which is preliminary data.</text>
</comment>
<gene>
    <name evidence="2" type="ORF">CGZ75_18250</name>
</gene>
<evidence type="ECO:0000313" key="2">
    <source>
        <dbReference type="EMBL" id="OXM14813.1"/>
    </source>
</evidence>
<dbReference type="EMBL" id="NMUQ01000002">
    <property type="protein sequence ID" value="OXM14813.1"/>
    <property type="molecule type" value="Genomic_DNA"/>
</dbReference>
<evidence type="ECO:0000256" key="1">
    <source>
        <dbReference type="SAM" id="SignalP"/>
    </source>
</evidence>
<organism evidence="2 3">
    <name type="scientific">Paenibacillus herberti</name>
    <dbReference type="NCBI Taxonomy" id="1619309"/>
    <lineage>
        <taxon>Bacteria</taxon>
        <taxon>Bacillati</taxon>
        <taxon>Bacillota</taxon>
        <taxon>Bacilli</taxon>
        <taxon>Bacillales</taxon>
        <taxon>Paenibacillaceae</taxon>
        <taxon>Paenibacillus</taxon>
    </lineage>
</organism>
<proteinExistence type="predicted"/>
<dbReference type="InterPro" id="IPR045956">
    <property type="entry name" value="DUF6376"/>
</dbReference>
<protein>
    <recommendedName>
        <fullName evidence="4">Lipoprotein</fullName>
    </recommendedName>
</protein>
<dbReference type="AlphaFoldDB" id="A0A229NY29"/>